<evidence type="ECO:0000313" key="2">
    <source>
        <dbReference type="EMBL" id="VVC96439.1"/>
    </source>
</evidence>
<dbReference type="EMBL" id="FZQP02002736">
    <property type="protein sequence ID" value="VVC96439.1"/>
    <property type="molecule type" value="Genomic_DNA"/>
</dbReference>
<accession>A0A5E4QDX6</accession>
<dbReference type="Proteomes" id="UP000324832">
    <property type="component" value="Unassembled WGS sequence"/>
</dbReference>
<dbReference type="AlphaFoldDB" id="A0A5E4QDX6"/>
<proteinExistence type="predicted"/>
<feature type="region of interest" description="Disordered" evidence="1">
    <location>
        <begin position="137"/>
        <end position="190"/>
    </location>
</feature>
<keyword evidence="3" id="KW-1185">Reference proteome</keyword>
<name>A0A5E4QDX6_9NEOP</name>
<evidence type="ECO:0000256" key="1">
    <source>
        <dbReference type="SAM" id="MobiDB-lite"/>
    </source>
</evidence>
<evidence type="ECO:0000313" key="3">
    <source>
        <dbReference type="Proteomes" id="UP000324832"/>
    </source>
</evidence>
<sequence length="190" mass="20376">MVLCCNLSHLVHQQSLSYRKLNWSHLDQWLSGTCLCCACVTAPGALFSVMATQPPLCQAPLSGGTQHVLKTGLVGRFAVSVVDNLVIIHHQQCKVENKMAVHVPVVPGVSLKPAFIDEQPCPMSPLHYRRAARLSVEGQPASRVTPAFGDRSATATGTRKAGDIPGAQPAGERRRRLLGGAGPENGPMRR</sequence>
<protein>
    <submittedName>
        <fullName evidence="2">Uncharacterized protein</fullName>
    </submittedName>
</protein>
<organism evidence="2 3">
    <name type="scientific">Leptidea sinapis</name>
    <dbReference type="NCBI Taxonomy" id="189913"/>
    <lineage>
        <taxon>Eukaryota</taxon>
        <taxon>Metazoa</taxon>
        <taxon>Ecdysozoa</taxon>
        <taxon>Arthropoda</taxon>
        <taxon>Hexapoda</taxon>
        <taxon>Insecta</taxon>
        <taxon>Pterygota</taxon>
        <taxon>Neoptera</taxon>
        <taxon>Endopterygota</taxon>
        <taxon>Lepidoptera</taxon>
        <taxon>Glossata</taxon>
        <taxon>Ditrysia</taxon>
        <taxon>Papilionoidea</taxon>
        <taxon>Pieridae</taxon>
        <taxon>Dismorphiinae</taxon>
        <taxon>Leptidea</taxon>
    </lineage>
</organism>
<reference evidence="2 3" key="1">
    <citation type="submission" date="2017-07" db="EMBL/GenBank/DDBJ databases">
        <authorList>
            <person name="Talla V."/>
            <person name="Backstrom N."/>
        </authorList>
    </citation>
    <scope>NUCLEOTIDE SEQUENCE [LARGE SCALE GENOMIC DNA]</scope>
</reference>
<gene>
    <name evidence="2" type="ORF">LSINAPIS_LOCUS7944</name>
</gene>